<feature type="binding site" evidence="11">
    <location>
        <position position="752"/>
    </location>
    <ligand>
        <name>ATP</name>
        <dbReference type="ChEBI" id="CHEBI:30616"/>
    </ligand>
</feature>
<dbReference type="GO" id="GO:0070566">
    <property type="term" value="F:adenylyltransferase activity"/>
    <property type="evidence" value="ECO:0007669"/>
    <property type="project" value="InterPro"/>
</dbReference>
<evidence type="ECO:0000256" key="10">
    <source>
        <dbReference type="ARBA" id="ARBA00023268"/>
    </source>
</evidence>
<feature type="compositionally biased region" description="Basic and acidic residues" evidence="13">
    <location>
        <begin position="1"/>
        <end position="17"/>
    </location>
</feature>
<evidence type="ECO:0000256" key="6">
    <source>
        <dbReference type="ARBA" id="ARBA00022741"/>
    </source>
</evidence>
<feature type="transmembrane region" description="Helical" evidence="14">
    <location>
        <begin position="256"/>
        <end position="278"/>
    </location>
</feature>
<dbReference type="SUPFAM" id="SSF53300">
    <property type="entry name" value="vWA-like"/>
    <property type="match status" value="2"/>
</dbReference>
<dbReference type="SMART" id="SM00327">
    <property type="entry name" value="VWA"/>
    <property type="match status" value="2"/>
</dbReference>
<evidence type="ECO:0000256" key="2">
    <source>
        <dbReference type="ARBA" id="ARBA00022490"/>
    </source>
</evidence>
<dbReference type="GO" id="GO:0042292">
    <property type="term" value="F:URM1 activating enzyme activity"/>
    <property type="evidence" value="ECO:0007669"/>
    <property type="project" value="TreeGrafter"/>
</dbReference>
<feature type="binding site" evidence="11">
    <location>
        <begin position="759"/>
        <end position="763"/>
    </location>
    <ligand>
        <name>ATP</name>
        <dbReference type="ChEBI" id="CHEBI:30616"/>
    </ligand>
</feature>
<keyword evidence="14" id="KW-0472">Membrane</keyword>
<dbReference type="Proteomes" id="UP000218231">
    <property type="component" value="Unassembled WGS sequence"/>
</dbReference>
<name>A0A2A2LV22_9BILA</name>
<dbReference type="Gene3D" id="3.40.50.410">
    <property type="entry name" value="von Willebrand factor, type A domain"/>
    <property type="match status" value="2"/>
</dbReference>
<evidence type="ECO:0000256" key="3">
    <source>
        <dbReference type="ARBA" id="ARBA00022679"/>
    </source>
</evidence>
<dbReference type="HAMAP" id="MF_03049">
    <property type="entry name" value="MOCS3_Uba4"/>
    <property type="match status" value="1"/>
</dbReference>
<dbReference type="Pfam" id="PF00092">
    <property type="entry name" value="VWA"/>
    <property type="match status" value="2"/>
</dbReference>
<dbReference type="GO" id="GO:0006777">
    <property type="term" value="P:Mo-molybdopterin cofactor biosynthetic process"/>
    <property type="evidence" value="ECO:0007669"/>
    <property type="project" value="UniProtKB-UniRule"/>
</dbReference>
<evidence type="ECO:0000256" key="4">
    <source>
        <dbReference type="ARBA" id="ARBA00022694"/>
    </source>
</evidence>
<dbReference type="GO" id="GO:0005524">
    <property type="term" value="F:ATP binding"/>
    <property type="evidence" value="ECO:0007669"/>
    <property type="project" value="UniProtKB-KW"/>
</dbReference>
<dbReference type="Pfam" id="PF00899">
    <property type="entry name" value="ThiF"/>
    <property type="match status" value="1"/>
</dbReference>
<reference evidence="17 18" key="1">
    <citation type="journal article" date="2017" name="Curr. Biol.">
        <title>Genome architecture and evolution of a unichromosomal asexual nematode.</title>
        <authorList>
            <person name="Fradin H."/>
            <person name="Zegar C."/>
            <person name="Gutwein M."/>
            <person name="Lucas J."/>
            <person name="Kovtun M."/>
            <person name="Corcoran D."/>
            <person name="Baugh L.R."/>
            <person name="Kiontke K."/>
            <person name="Gunsalus K."/>
            <person name="Fitch D.H."/>
            <person name="Piano F."/>
        </authorList>
    </citation>
    <scope>NUCLEOTIDE SEQUENCE [LARGE SCALE GENOMIC DNA]</scope>
    <source>
        <strain evidence="17">PF1309</strain>
    </source>
</reference>
<feature type="binding site" evidence="11">
    <location>
        <position position="936"/>
    </location>
    <ligand>
        <name>Zn(2+)</name>
        <dbReference type="ChEBI" id="CHEBI:29105"/>
    </ligand>
</feature>
<dbReference type="PRINTS" id="PR00453">
    <property type="entry name" value="VWFADOMAIN"/>
</dbReference>
<dbReference type="InterPro" id="IPR002035">
    <property type="entry name" value="VWF_A"/>
</dbReference>
<feature type="compositionally biased region" description="Polar residues" evidence="13">
    <location>
        <begin position="18"/>
        <end position="31"/>
    </location>
</feature>
<dbReference type="CDD" id="cd00757">
    <property type="entry name" value="ThiF_MoeB_HesA_family"/>
    <property type="match status" value="1"/>
</dbReference>
<dbReference type="PROSITE" id="PS50206">
    <property type="entry name" value="RHODANESE_3"/>
    <property type="match status" value="1"/>
</dbReference>
<evidence type="ECO:0000256" key="14">
    <source>
        <dbReference type="SAM" id="Phobius"/>
    </source>
</evidence>
<dbReference type="AlphaFoldDB" id="A0A2A2LV22"/>
<keyword evidence="12" id="KW-0175">Coiled coil</keyword>
<feature type="binding site" evidence="11">
    <location>
        <position position="939"/>
    </location>
    <ligand>
        <name>Zn(2+)</name>
        <dbReference type="ChEBI" id="CHEBI:29105"/>
    </ligand>
</feature>
<evidence type="ECO:0000256" key="1">
    <source>
        <dbReference type="ARBA" id="ARBA00004514"/>
    </source>
</evidence>
<evidence type="ECO:0000259" key="15">
    <source>
        <dbReference type="PROSITE" id="PS50206"/>
    </source>
</evidence>
<keyword evidence="5 11" id="KW-0479">Metal-binding</keyword>
<feature type="region of interest" description="Disordered" evidence="13">
    <location>
        <begin position="377"/>
        <end position="410"/>
    </location>
</feature>
<feature type="binding site" evidence="11">
    <location>
        <begin position="820"/>
        <end position="821"/>
    </location>
    <ligand>
        <name>ATP</name>
        <dbReference type="ChEBI" id="CHEBI:30616"/>
    </ligand>
</feature>
<feature type="compositionally biased region" description="Polar residues" evidence="13">
    <location>
        <begin position="380"/>
        <end position="393"/>
    </location>
</feature>
<dbReference type="GO" id="GO:0002143">
    <property type="term" value="P:tRNA wobble position uridine thiolation"/>
    <property type="evidence" value="ECO:0007669"/>
    <property type="project" value="InterPro"/>
</dbReference>
<evidence type="ECO:0000313" key="17">
    <source>
        <dbReference type="EMBL" id="PAV90033.1"/>
    </source>
</evidence>
<organism evidence="17 18">
    <name type="scientific">Diploscapter pachys</name>
    <dbReference type="NCBI Taxonomy" id="2018661"/>
    <lineage>
        <taxon>Eukaryota</taxon>
        <taxon>Metazoa</taxon>
        <taxon>Ecdysozoa</taxon>
        <taxon>Nematoda</taxon>
        <taxon>Chromadorea</taxon>
        <taxon>Rhabditida</taxon>
        <taxon>Rhabditina</taxon>
        <taxon>Rhabditomorpha</taxon>
        <taxon>Rhabditoidea</taxon>
        <taxon>Rhabditidae</taxon>
        <taxon>Diploscapter</taxon>
    </lineage>
</organism>
<feature type="domain" description="VWFA" evidence="16">
    <location>
        <begin position="497"/>
        <end position="564"/>
    </location>
</feature>
<feature type="transmembrane region" description="Helical" evidence="14">
    <location>
        <begin position="724"/>
        <end position="751"/>
    </location>
</feature>
<dbReference type="EC" id="2.7.7.-" evidence="11"/>
<feature type="region of interest" description="Disordered" evidence="13">
    <location>
        <begin position="1"/>
        <end position="31"/>
    </location>
</feature>
<comment type="subcellular location">
    <subcellularLocation>
        <location evidence="1">Cytoplasm</location>
        <location evidence="1">Cytosol</location>
    </subcellularLocation>
</comment>
<gene>
    <name evidence="17" type="ORF">WR25_07654</name>
</gene>
<feature type="coiled-coil region" evidence="12">
    <location>
        <begin position="310"/>
        <end position="355"/>
    </location>
</feature>
<feature type="binding site" evidence="11">
    <location>
        <position position="731"/>
    </location>
    <ligand>
        <name>ATP</name>
        <dbReference type="ChEBI" id="CHEBI:30616"/>
    </ligand>
</feature>
<dbReference type="Gene3D" id="3.40.50.720">
    <property type="entry name" value="NAD(P)-binding Rossmann-like Domain"/>
    <property type="match status" value="1"/>
</dbReference>
<comment type="function">
    <text evidence="11">Plays a central role in 2-thiolation of mcm(5)S(2)U at tRNA wobble positions of cytosolic tRNA(Lys), tRNA(Glu) and tRNA(Gln). Acts by mediating the C-terminal thiocarboxylation of the sulfur carrier URM1. Its N-terminus first activates URM1 as acyl-adenylate (-COAMP), then the persulfide sulfur on the catalytic cysteine is transferred to URM1 to form thiocarboxylation (-COSH) of its C-terminus. The reaction probably involves hydrogen sulfide that is generated from the persulfide intermediate and that acts as nucleophile towards URM1. Subsequently, a transient disulfide bond is formed. Does not use thiosulfate as sulfur donor; NFS1 probably acting as a sulfur donor for thiocarboxylation reactions.</text>
</comment>
<dbReference type="Pfam" id="PF00581">
    <property type="entry name" value="Rhodanese"/>
    <property type="match status" value="1"/>
</dbReference>
<feature type="active site" description="Cysteine persulfide intermediate; for sulfurtransferase activity" evidence="11">
    <location>
        <position position="1047"/>
    </location>
</feature>
<keyword evidence="14" id="KW-0812">Transmembrane</keyword>
<dbReference type="PANTHER" id="PTHR10953:SF102">
    <property type="entry name" value="ADENYLYLTRANSFERASE AND SULFURTRANSFERASE MOCS3"/>
    <property type="match status" value="1"/>
</dbReference>
<dbReference type="InterPro" id="IPR036873">
    <property type="entry name" value="Rhodanese-like_dom_sf"/>
</dbReference>
<proteinExistence type="inferred from homology"/>
<keyword evidence="8 11" id="KW-0067">ATP-binding</keyword>
<dbReference type="FunFam" id="3.40.250.10:FF:000014">
    <property type="entry name" value="Adenylyltransferase and sulfurtransferase MOCS3"/>
    <property type="match status" value="1"/>
</dbReference>
<feature type="domain" description="VWFA" evidence="16">
    <location>
        <begin position="60"/>
        <end position="176"/>
    </location>
</feature>
<dbReference type="GO" id="GO:0004792">
    <property type="term" value="F:thiosulfate-cyanide sulfurtransferase activity"/>
    <property type="evidence" value="ECO:0007669"/>
    <property type="project" value="TreeGrafter"/>
</dbReference>
<dbReference type="PROSITE" id="PS50234">
    <property type="entry name" value="VWFA"/>
    <property type="match status" value="2"/>
</dbReference>
<keyword evidence="18" id="KW-1185">Reference proteome</keyword>
<dbReference type="InterPro" id="IPR001763">
    <property type="entry name" value="Rhodanese-like_dom"/>
</dbReference>
<feature type="binding site" evidence="11">
    <location>
        <position position="776"/>
    </location>
    <ligand>
        <name>ATP</name>
        <dbReference type="ChEBI" id="CHEBI:30616"/>
    </ligand>
</feature>
<dbReference type="PANTHER" id="PTHR10953">
    <property type="entry name" value="UBIQUITIN-ACTIVATING ENZYME E1"/>
    <property type="match status" value="1"/>
</dbReference>
<dbReference type="InterPro" id="IPR028885">
    <property type="entry name" value="MOCS3/Uba4"/>
</dbReference>
<evidence type="ECO:0000256" key="12">
    <source>
        <dbReference type="SAM" id="Coils"/>
    </source>
</evidence>
<dbReference type="STRING" id="2018661.A0A2A2LV22"/>
<feature type="binding site" evidence="11">
    <location>
        <position position="861"/>
    </location>
    <ligand>
        <name>Zn(2+)</name>
        <dbReference type="ChEBI" id="CHEBI:29105"/>
    </ligand>
</feature>
<keyword evidence="2 11" id="KW-0963">Cytoplasm</keyword>
<evidence type="ECO:0000256" key="13">
    <source>
        <dbReference type="SAM" id="MobiDB-lite"/>
    </source>
</evidence>
<dbReference type="InterPro" id="IPR036465">
    <property type="entry name" value="vWFA_dom_sf"/>
</dbReference>
<evidence type="ECO:0000256" key="9">
    <source>
        <dbReference type="ARBA" id="ARBA00023150"/>
    </source>
</evidence>
<dbReference type="FunFam" id="3.40.50.720:FF:000033">
    <property type="entry name" value="Adenylyltransferase and sulfurtransferase MOCS3"/>
    <property type="match status" value="1"/>
</dbReference>
<keyword evidence="9 11" id="KW-0501">Molybdenum cofactor biosynthesis</keyword>
<dbReference type="SUPFAM" id="SSF69572">
    <property type="entry name" value="Activating enzymes of the ubiquitin-like proteins"/>
    <property type="match status" value="1"/>
</dbReference>
<dbReference type="UniPathway" id="UPA00988"/>
<comment type="similarity">
    <text evidence="11">In the N-terminal section; belongs to the HesA/MoeB/ThiF family. UBA4 subfamily.</text>
</comment>
<feature type="active site" description="Glycyl thioester intermediate; for adenylyltransferase activity" evidence="11">
    <location>
        <position position="878"/>
    </location>
</feature>
<dbReference type="EC" id="2.8.1.-" evidence="11"/>
<dbReference type="EMBL" id="LIAE01006407">
    <property type="protein sequence ID" value="PAV90033.1"/>
    <property type="molecule type" value="Genomic_DNA"/>
</dbReference>
<dbReference type="Gene3D" id="3.40.250.10">
    <property type="entry name" value="Rhodanese-like domain"/>
    <property type="match status" value="1"/>
</dbReference>
<dbReference type="SMART" id="SM00450">
    <property type="entry name" value="RHOD"/>
    <property type="match status" value="1"/>
</dbReference>
<dbReference type="InterPro" id="IPR035985">
    <property type="entry name" value="Ubiquitin-activating_enz"/>
</dbReference>
<dbReference type="NCBIfam" id="NF004281">
    <property type="entry name" value="PRK05690.1"/>
    <property type="match status" value="1"/>
</dbReference>
<dbReference type="InterPro" id="IPR000594">
    <property type="entry name" value="ThiF_NAD_FAD-bd"/>
</dbReference>
<evidence type="ECO:0000313" key="18">
    <source>
        <dbReference type="Proteomes" id="UP000218231"/>
    </source>
</evidence>
<evidence type="ECO:0000256" key="5">
    <source>
        <dbReference type="ARBA" id="ARBA00022723"/>
    </source>
</evidence>
<comment type="cofactor">
    <cofactor evidence="11">
        <name>Zn(2+)</name>
        <dbReference type="ChEBI" id="CHEBI:29105"/>
    </cofactor>
    <text evidence="11">Binds 1 zinc ion per subunit.</text>
</comment>
<dbReference type="GO" id="GO:0046872">
    <property type="term" value="F:metal ion binding"/>
    <property type="evidence" value="ECO:0007669"/>
    <property type="project" value="UniProtKB-KW"/>
</dbReference>
<comment type="caution">
    <text evidence="17">The sequence shown here is derived from an EMBL/GenBank/DDBJ whole genome shotgun (WGS) entry which is preliminary data.</text>
</comment>
<feature type="domain" description="Rhodanese" evidence="15">
    <location>
        <begin position="992"/>
        <end position="1088"/>
    </location>
</feature>
<dbReference type="InterPro" id="IPR045886">
    <property type="entry name" value="ThiF/MoeB/HesA"/>
</dbReference>
<keyword evidence="7 11" id="KW-0862">Zinc</keyword>
<dbReference type="GO" id="GO:0005829">
    <property type="term" value="C:cytosol"/>
    <property type="evidence" value="ECO:0007669"/>
    <property type="project" value="UniProtKB-SubCell"/>
</dbReference>
<keyword evidence="6 11" id="KW-0547">Nucleotide-binding</keyword>
<comment type="pathway">
    <text evidence="11">tRNA modification; 5-methoxycarbonylmethyl-2-thiouridine-tRNA biosynthesis.</text>
</comment>
<accession>A0A2A2LV22</accession>
<dbReference type="OrthoDB" id="10261062at2759"/>
<evidence type="ECO:0000256" key="11">
    <source>
        <dbReference type="HAMAP-Rule" id="MF_03049"/>
    </source>
</evidence>
<feature type="binding site" evidence="11">
    <location>
        <position position="864"/>
    </location>
    <ligand>
        <name>Zn(2+)</name>
        <dbReference type="ChEBI" id="CHEBI:29105"/>
    </ligand>
</feature>
<keyword evidence="3 11" id="KW-0808">Transferase</keyword>
<evidence type="ECO:0000256" key="8">
    <source>
        <dbReference type="ARBA" id="ARBA00022840"/>
    </source>
</evidence>
<protein>
    <recommendedName>
        <fullName evidence="11">Adenylyltransferase and sulfurtransferase MOCS3 homolog</fullName>
    </recommendedName>
    <alternativeName>
        <fullName evidence="11">UBA4 homolog</fullName>
    </alternativeName>
    <alternativeName>
        <fullName evidence="11">Ubiquitin-like protein activator 4 homolog</fullName>
    </alternativeName>
    <domain>
        <recommendedName>
            <fullName evidence="11">Adenylyltransferase</fullName>
            <ecNumber evidence="11">2.7.7.-</ecNumber>
        </recommendedName>
    </domain>
    <domain>
        <recommendedName>
            <fullName evidence="11">Sulfurtransferase</fullName>
            <ecNumber evidence="11">2.8.1.-</ecNumber>
        </recommendedName>
    </domain>
</protein>
<keyword evidence="4 11" id="KW-0819">tRNA processing</keyword>
<evidence type="ECO:0000256" key="7">
    <source>
        <dbReference type="ARBA" id="ARBA00022833"/>
    </source>
</evidence>
<keyword evidence="10 11" id="KW-0511">Multifunctional enzyme</keyword>
<sequence>MLSAEKSKYRGAKELDGSQKNSSQTLGSASDHLSNKWPLSVYLLLFSIPCICACKWPSVDVLFILDSTFNVNQLDHQKQIEFVDKVLQSIDISSEDSHVSLAQFTPEARYEFGLADTANRPEAEMRLQSASYAPCDASTSRTGCQTTSVNTLARYSLDRGNRKYIPDVIVVISSSKYTLPELLDKETLMSPVSPIHFFHISIAGPTITHFEPSARTIPFGANDFTLLSELSDPLCKSVNLFLTGEINSAQFGTVCWTVIGILIAVFLVSTALLVYALYSYREEALKLRQVQTQMEKNLRAQNEYFTAKLHSQMEEQIKTSQKHAEEMKMQQATMQAQHDELAKRLEETKAAASNQPAPSAHPQPIIIPFYPPNTRHDVSQQRNTGLRNENRVGNGTDEMIMTNPDGTTTRYVRDANGIMRAFKTERTNPAANGTLPTARERGDGHHISRLNLEESNASRLWRSEDPNSVSEGTESVISLHGGLLPHDHPARSLPPIDIMFLVDSSSSIGIANFEALKVNICNVLDDIDIAPGRSRVSLIQYAQEPSVVFGFDKYYSTQSVKRILYKEQNLKDRKRRHRLLRTPRHDRLQILCLASDGYSEDKIENATNNLHDRLQIKIFAMVTRSFNKEKLLPVTRFEGSIFVMDQKESIAIWLWRQQKNFEENYGSFLERERIQMEPSDCTGNRVSSVEPTPLSKADIERYSRQLLVPEIGVTGQQRIRDTRVLIVGAGGLGCPVALYLAGAGIGTIGIVDYDTVSLDNLHRQIAHPESNAGQSKVESLKRTIKSLNSNINVLTFETTLSSRNSPDIFSQFDIVADCSDNAATRYLVNDACVLFEKVLVSGSGLRWEGQLSVYNYQNGPCYRCLFPIPPNAQLMTNCAESGVIGPIVGLIGSMQALEIIKIAAGLNSSFASKMWMLDGLTGQTRTISLRKRDPNCAVCGENPTVKELIDYEAFCGSSAHDKIEPVHILDAADRIEAKDYATCREDREGGQIARDAVLIDTRPPHEFAIAHLPEAINIPMHEIHEKFTDRLKEKLHLQDRNKVFVICHRGNDSQKAVVRLRELFPLAQFRDIVGGYEAWAKQIDDKFPTY</sequence>
<evidence type="ECO:0000259" key="16">
    <source>
        <dbReference type="PROSITE" id="PS50234"/>
    </source>
</evidence>
<keyword evidence="14" id="KW-1133">Transmembrane helix</keyword>